<feature type="transmembrane region" description="Helical" evidence="6">
    <location>
        <begin position="81"/>
        <end position="100"/>
    </location>
</feature>
<keyword evidence="8" id="KW-1185">Reference proteome</keyword>
<feature type="transmembrane region" description="Helical" evidence="6">
    <location>
        <begin position="336"/>
        <end position="359"/>
    </location>
</feature>
<protein>
    <recommendedName>
        <fullName evidence="6">Protein DETOXIFICATION</fullName>
    </recommendedName>
    <alternativeName>
        <fullName evidence="6">Multidrug and toxic compound extrusion protein</fullName>
    </alternativeName>
</protein>
<keyword evidence="5 6" id="KW-0472">Membrane</keyword>
<evidence type="ECO:0000313" key="7">
    <source>
        <dbReference type="EMBL" id="KAK1680155.1"/>
    </source>
</evidence>
<sequence>MAPVDHAGAVDGRLEELLSGGGGARRLASAAALELRLLAPLAFPAVVVYMLIIVMSSATQIVCGQLGNVQLAAASLGNNGIQVFAYGLMLGMGSAVETLCGQAYGAEKHEMLGVYLQRSTVLLTATGVPLAVMYAFSEPILLLLGQSPEIAGAAAVFAYGLIPQIFAYAANFPIQKFLQAQSIVAPSAYILAASLVLHLGMSWVAVYRLGLGLLGASLTLSLTWWVLVAAQFVYILKSPRCRETWTGFTWAAFADLAGFAKLSAASAVMLALEVWYFQVLILLAGMLPDPQIALDSLTVCTSIQSWVFMISVGFNAAASVRVGNELGAGNPRSAAFSAWIVTAMSALIAVVAAVLVFLLRHKLSYLFTGGEAVSRAVADLCPMLVATIVLCGIQPVLSGVAVGCGWQALVAYINIGCYYFIGVPLGVLLGFKFDYGIKGLWGGMIGGTLIQTTILLWITFRTDWNKEVEEARRRLDKWDDAKQPLLANVQ</sequence>
<evidence type="ECO:0000256" key="3">
    <source>
        <dbReference type="ARBA" id="ARBA00022692"/>
    </source>
</evidence>
<feature type="transmembrane region" description="Helical" evidence="6">
    <location>
        <begin position="211"/>
        <end position="236"/>
    </location>
</feature>
<accession>A0AAD8TCM2</accession>
<feature type="transmembrane region" description="Helical" evidence="6">
    <location>
        <begin position="121"/>
        <end position="144"/>
    </location>
</feature>
<dbReference type="GO" id="GO:1990961">
    <property type="term" value="P:xenobiotic detoxification by transmembrane export across the plasma membrane"/>
    <property type="evidence" value="ECO:0007669"/>
    <property type="project" value="InterPro"/>
</dbReference>
<reference evidence="7" key="1">
    <citation type="submission" date="2023-07" db="EMBL/GenBank/DDBJ databases">
        <title>A chromosome-level genome assembly of Lolium multiflorum.</title>
        <authorList>
            <person name="Chen Y."/>
            <person name="Copetti D."/>
            <person name="Kolliker R."/>
            <person name="Studer B."/>
        </authorList>
    </citation>
    <scope>NUCLEOTIDE SEQUENCE</scope>
    <source>
        <strain evidence="7">02402/16</strain>
        <tissue evidence="7">Leaf</tissue>
    </source>
</reference>
<dbReference type="GO" id="GO:0042910">
    <property type="term" value="F:xenobiotic transmembrane transporter activity"/>
    <property type="evidence" value="ECO:0007669"/>
    <property type="project" value="InterPro"/>
</dbReference>
<feature type="transmembrane region" description="Helical" evidence="6">
    <location>
        <begin position="183"/>
        <end position="205"/>
    </location>
</feature>
<feature type="transmembrane region" description="Helical" evidence="6">
    <location>
        <begin position="440"/>
        <end position="460"/>
    </location>
</feature>
<dbReference type="Proteomes" id="UP001231189">
    <property type="component" value="Unassembled WGS sequence"/>
</dbReference>
<gene>
    <name evidence="7" type="ORF">QYE76_041003</name>
</gene>
<evidence type="ECO:0000256" key="4">
    <source>
        <dbReference type="ARBA" id="ARBA00022989"/>
    </source>
</evidence>
<feature type="transmembrane region" description="Helical" evidence="6">
    <location>
        <begin position="35"/>
        <end position="61"/>
    </location>
</feature>
<organism evidence="7 8">
    <name type="scientific">Lolium multiflorum</name>
    <name type="common">Italian ryegrass</name>
    <name type="synonym">Lolium perenne subsp. multiflorum</name>
    <dbReference type="NCBI Taxonomy" id="4521"/>
    <lineage>
        <taxon>Eukaryota</taxon>
        <taxon>Viridiplantae</taxon>
        <taxon>Streptophyta</taxon>
        <taxon>Embryophyta</taxon>
        <taxon>Tracheophyta</taxon>
        <taxon>Spermatophyta</taxon>
        <taxon>Magnoliopsida</taxon>
        <taxon>Liliopsida</taxon>
        <taxon>Poales</taxon>
        <taxon>Poaceae</taxon>
        <taxon>BOP clade</taxon>
        <taxon>Pooideae</taxon>
        <taxon>Poodae</taxon>
        <taxon>Poeae</taxon>
        <taxon>Poeae Chloroplast Group 2 (Poeae type)</taxon>
        <taxon>Loliodinae</taxon>
        <taxon>Loliinae</taxon>
        <taxon>Lolium</taxon>
    </lineage>
</organism>
<keyword evidence="4 6" id="KW-1133">Transmembrane helix</keyword>
<dbReference type="GO" id="GO:0016020">
    <property type="term" value="C:membrane"/>
    <property type="evidence" value="ECO:0007669"/>
    <property type="project" value="UniProtKB-SubCell"/>
</dbReference>
<comment type="subcellular location">
    <subcellularLocation>
        <location evidence="1">Membrane</location>
        <topology evidence="1">Multi-pass membrane protein</topology>
    </subcellularLocation>
</comment>
<dbReference type="NCBIfam" id="TIGR00797">
    <property type="entry name" value="matE"/>
    <property type="match status" value="1"/>
</dbReference>
<keyword evidence="3 6" id="KW-0812">Transmembrane</keyword>
<dbReference type="EMBL" id="JAUUTY010000002">
    <property type="protein sequence ID" value="KAK1680155.1"/>
    <property type="molecule type" value="Genomic_DNA"/>
</dbReference>
<evidence type="ECO:0000256" key="6">
    <source>
        <dbReference type="RuleBase" id="RU004914"/>
    </source>
</evidence>
<feature type="transmembrane region" description="Helical" evidence="6">
    <location>
        <begin position="306"/>
        <end position="324"/>
    </location>
</feature>
<dbReference type="InterPro" id="IPR002528">
    <property type="entry name" value="MATE_fam"/>
</dbReference>
<dbReference type="AlphaFoldDB" id="A0AAD8TCM2"/>
<comment type="similarity">
    <text evidence="2 6">Belongs to the multi antimicrobial extrusion (MATE) (TC 2.A.66.1) family.</text>
</comment>
<dbReference type="PANTHER" id="PTHR11206">
    <property type="entry name" value="MULTIDRUG RESISTANCE PROTEIN"/>
    <property type="match status" value="1"/>
</dbReference>
<evidence type="ECO:0000256" key="2">
    <source>
        <dbReference type="ARBA" id="ARBA00010199"/>
    </source>
</evidence>
<evidence type="ECO:0000256" key="1">
    <source>
        <dbReference type="ARBA" id="ARBA00004141"/>
    </source>
</evidence>
<feature type="transmembrane region" description="Helical" evidence="6">
    <location>
        <begin position="380"/>
        <end position="403"/>
    </location>
</feature>
<proteinExistence type="inferred from homology"/>
<evidence type="ECO:0000313" key="8">
    <source>
        <dbReference type="Proteomes" id="UP001231189"/>
    </source>
</evidence>
<comment type="caution">
    <text evidence="7">The sequence shown here is derived from an EMBL/GenBank/DDBJ whole genome shotgun (WGS) entry which is preliminary data.</text>
</comment>
<dbReference type="Pfam" id="PF01554">
    <property type="entry name" value="MatE"/>
    <property type="match status" value="2"/>
</dbReference>
<dbReference type="InterPro" id="IPR045069">
    <property type="entry name" value="MATE_euk"/>
</dbReference>
<dbReference type="CDD" id="cd13132">
    <property type="entry name" value="MATE_eukaryotic"/>
    <property type="match status" value="1"/>
</dbReference>
<name>A0AAD8TCM2_LOLMU</name>
<evidence type="ECO:0000256" key="5">
    <source>
        <dbReference type="ARBA" id="ARBA00023136"/>
    </source>
</evidence>
<feature type="transmembrane region" description="Helical" evidence="6">
    <location>
        <begin position="409"/>
        <end position="431"/>
    </location>
</feature>
<feature type="transmembrane region" description="Helical" evidence="6">
    <location>
        <begin position="150"/>
        <end position="171"/>
    </location>
</feature>
<dbReference type="GO" id="GO:0015297">
    <property type="term" value="F:antiporter activity"/>
    <property type="evidence" value="ECO:0007669"/>
    <property type="project" value="InterPro"/>
</dbReference>
<feature type="transmembrane region" description="Helical" evidence="6">
    <location>
        <begin position="275"/>
        <end position="294"/>
    </location>
</feature>